<evidence type="ECO:0000259" key="4">
    <source>
        <dbReference type="Pfam" id="PF07959"/>
    </source>
</evidence>
<dbReference type="OMA" id="DMIAYRE"/>
<dbReference type="KEGG" id="gtt:GUITHDRAFT_111266"/>
<gene>
    <name evidence="5" type="ORF">GUITHDRAFT_111266</name>
</gene>
<dbReference type="EnsemblProtists" id="EKX42899">
    <property type="protein sequence ID" value="EKX42899"/>
    <property type="gene ID" value="GUITHDRAFT_111266"/>
</dbReference>
<accession>L1J441</accession>
<evidence type="ECO:0000313" key="7">
    <source>
        <dbReference type="Proteomes" id="UP000011087"/>
    </source>
</evidence>
<keyword evidence="2" id="KW-0547">Nucleotide-binding</keyword>
<evidence type="ECO:0000313" key="6">
    <source>
        <dbReference type="EnsemblProtists" id="EKX42899"/>
    </source>
</evidence>
<dbReference type="GO" id="GO:0000166">
    <property type="term" value="F:nucleotide binding"/>
    <property type="evidence" value="ECO:0007669"/>
    <property type="project" value="UniProtKB-KW"/>
</dbReference>
<dbReference type="SUPFAM" id="SSF51161">
    <property type="entry name" value="Trimeric LpxA-like enzymes"/>
    <property type="match status" value="1"/>
</dbReference>
<dbReference type="PANTHER" id="PTHR15045">
    <property type="entry name" value="FUCOSE-1-PHOSPHATE GUANYLYLTRANSFERASE"/>
    <property type="match status" value="1"/>
</dbReference>
<dbReference type="InterPro" id="IPR012887">
    <property type="entry name" value="GDP_fucose_pyrophosphorylase"/>
</dbReference>
<reference evidence="5 7" key="1">
    <citation type="journal article" date="2012" name="Nature">
        <title>Algal genomes reveal evolutionary mosaicism and the fate of nucleomorphs.</title>
        <authorList>
            <consortium name="DOE Joint Genome Institute"/>
            <person name="Curtis B.A."/>
            <person name="Tanifuji G."/>
            <person name="Burki F."/>
            <person name="Gruber A."/>
            <person name="Irimia M."/>
            <person name="Maruyama S."/>
            <person name="Arias M.C."/>
            <person name="Ball S.G."/>
            <person name="Gile G.H."/>
            <person name="Hirakawa Y."/>
            <person name="Hopkins J.F."/>
            <person name="Kuo A."/>
            <person name="Rensing S.A."/>
            <person name="Schmutz J."/>
            <person name="Symeonidi A."/>
            <person name="Elias M."/>
            <person name="Eveleigh R.J."/>
            <person name="Herman E.K."/>
            <person name="Klute M.J."/>
            <person name="Nakayama T."/>
            <person name="Obornik M."/>
            <person name="Reyes-Prieto A."/>
            <person name="Armbrust E.V."/>
            <person name="Aves S.J."/>
            <person name="Beiko R.G."/>
            <person name="Coutinho P."/>
            <person name="Dacks J.B."/>
            <person name="Durnford D.G."/>
            <person name="Fast N.M."/>
            <person name="Green B.R."/>
            <person name="Grisdale C.J."/>
            <person name="Hempel F."/>
            <person name="Henrissat B."/>
            <person name="Hoppner M.P."/>
            <person name="Ishida K."/>
            <person name="Kim E."/>
            <person name="Koreny L."/>
            <person name="Kroth P.G."/>
            <person name="Liu Y."/>
            <person name="Malik S.B."/>
            <person name="Maier U.G."/>
            <person name="McRose D."/>
            <person name="Mock T."/>
            <person name="Neilson J.A."/>
            <person name="Onodera N.T."/>
            <person name="Poole A.M."/>
            <person name="Pritham E.J."/>
            <person name="Richards T.A."/>
            <person name="Rocap G."/>
            <person name="Roy S.W."/>
            <person name="Sarai C."/>
            <person name="Schaack S."/>
            <person name="Shirato S."/>
            <person name="Slamovits C.H."/>
            <person name="Spencer D.F."/>
            <person name="Suzuki S."/>
            <person name="Worden A.Z."/>
            <person name="Zauner S."/>
            <person name="Barry K."/>
            <person name="Bell C."/>
            <person name="Bharti A.K."/>
            <person name="Crow J.A."/>
            <person name="Grimwood J."/>
            <person name="Kramer R."/>
            <person name="Lindquist E."/>
            <person name="Lucas S."/>
            <person name="Salamov A."/>
            <person name="McFadden G.I."/>
            <person name="Lane C.E."/>
            <person name="Keeling P.J."/>
            <person name="Gray M.W."/>
            <person name="Grigoriev I.V."/>
            <person name="Archibald J.M."/>
        </authorList>
    </citation>
    <scope>NUCLEOTIDE SEQUENCE</scope>
    <source>
        <strain evidence="5 7">CCMP2712</strain>
    </source>
</reference>
<dbReference type="Pfam" id="PF07959">
    <property type="entry name" value="Fucose_pyrophosphorylase"/>
    <property type="match status" value="1"/>
</dbReference>
<reference evidence="7" key="2">
    <citation type="submission" date="2012-11" db="EMBL/GenBank/DDBJ databases">
        <authorList>
            <person name="Kuo A."/>
            <person name="Curtis B.A."/>
            <person name="Tanifuji G."/>
            <person name="Burki F."/>
            <person name="Gruber A."/>
            <person name="Irimia M."/>
            <person name="Maruyama S."/>
            <person name="Arias M.C."/>
            <person name="Ball S.G."/>
            <person name="Gile G.H."/>
            <person name="Hirakawa Y."/>
            <person name="Hopkins J.F."/>
            <person name="Rensing S.A."/>
            <person name="Schmutz J."/>
            <person name="Symeonidi A."/>
            <person name="Elias M."/>
            <person name="Eveleigh R.J."/>
            <person name="Herman E.K."/>
            <person name="Klute M.J."/>
            <person name="Nakayama T."/>
            <person name="Obornik M."/>
            <person name="Reyes-Prieto A."/>
            <person name="Armbrust E.V."/>
            <person name="Aves S.J."/>
            <person name="Beiko R.G."/>
            <person name="Coutinho P."/>
            <person name="Dacks J.B."/>
            <person name="Durnford D.G."/>
            <person name="Fast N.M."/>
            <person name="Green B.R."/>
            <person name="Grisdale C."/>
            <person name="Hempe F."/>
            <person name="Henrissat B."/>
            <person name="Hoppner M.P."/>
            <person name="Ishida K.-I."/>
            <person name="Kim E."/>
            <person name="Koreny L."/>
            <person name="Kroth P.G."/>
            <person name="Liu Y."/>
            <person name="Malik S.-B."/>
            <person name="Maier U.G."/>
            <person name="McRose D."/>
            <person name="Mock T."/>
            <person name="Neilson J.A."/>
            <person name="Onodera N.T."/>
            <person name="Poole A.M."/>
            <person name="Pritham E.J."/>
            <person name="Richards T.A."/>
            <person name="Rocap G."/>
            <person name="Roy S.W."/>
            <person name="Sarai C."/>
            <person name="Schaack S."/>
            <person name="Shirato S."/>
            <person name="Slamovits C.H."/>
            <person name="Spencer D.F."/>
            <person name="Suzuki S."/>
            <person name="Worden A.Z."/>
            <person name="Zauner S."/>
            <person name="Barry K."/>
            <person name="Bell C."/>
            <person name="Bharti A.K."/>
            <person name="Crow J.A."/>
            <person name="Grimwood J."/>
            <person name="Kramer R."/>
            <person name="Lindquist E."/>
            <person name="Lucas S."/>
            <person name="Salamov A."/>
            <person name="McFadden G.I."/>
            <person name="Lane C.E."/>
            <person name="Keeling P.J."/>
            <person name="Gray M.W."/>
            <person name="Grigoriev I.V."/>
            <person name="Archibald J.M."/>
        </authorList>
    </citation>
    <scope>NUCLEOTIDE SEQUENCE</scope>
    <source>
        <strain evidence="7">CCMP2712</strain>
    </source>
</reference>
<dbReference type="GO" id="GO:0016772">
    <property type="term" value="F:transferase activity, transferring phosphorus-containing groups"/>
    <property type="evidence" value="ECO:0007669"/>
    <property type="project" value="InterPro"/>
</dbReference>
<dbReference type="GeneID" id="17299413"/>
<evidence type="ECO:0000256" key="3">
    <source>
        <dbReference type="SAM" id="MobiDB-lite"/>
    </source>
</evidence>
<dbReference type="Proteomes" id="UP000011087">
    <property type="component" value="Unassembled WGS sequence"/>
</dbReference>
<reference evidence="6" key="3">
    <citation type="submission" date="2015-06" db="UniProtKB">
        <authorList>
            <consortium name="EnsemblProtists"/>
        </authorList>
    </citation>
    <scope>IDENTIFICATION</scope>
</reference>
<dbReference type="AlphaFoldDB" id="L1J441"/>
<feature type="domain" description="GDP-fucose pyrophosphorylase" evidence="4">
    <location>
        <begin position="126"/>
        <end position="534"/>
    </location>
</feature>
<protein>
    <recommendedName>
        <fullName evidence="4">GDP-fucose pyrophosphorylase domain-containing protein</fullName>
    </recommendedName>
</protein>
<dbReference type="PANTHER" id="PTHR15045:SF1">
    <property type="entry name" value="FUCOSE-1-PHOSPHATE GUANYLYLTRANSFERASE"/>
    <property type="match status" value="1"/>
</dbReference>
<name>L1J441_GUITC</name>
<evidence type="ECO:0000256" key="2">
    <source>
        <dbReference type="ARBA" id="ARBA00022741"/>
    </source>
</evidence>
<evidence type="ECO:0000256" key="1">
    <source>
        <dbReference type="ARBA" id="ARBA00022679"/>
    </source>
</evidence>
<dbReference type="OrthoDB" id="10062280at2759"/>
<dbReference type="RefSeq" id="XP_005829879.1">
    <property type="nucleotide sequence ID" value="XM_005829822.1"/>
</dbReference>
<dbReference type="STRING" id="905079.L1J441"/>
<keyword evidence="7" id="KW-1185">Reference proteome</keyword>
<keyword evidence="1" id="KW-0808">Transferase</keyword>
<feature type="region of interest" description="Disordered" evidence="3">
    <location>
        <begin position="81"/>
        <end position="101"/>
    </location>
</feature>
<evidence type="ECO:0000313" key="5">
    <source>
        <dbReference type="EMBL" id="EKX42899.1"/>
    </source>
</evidence>
<dbReference type="GO" id="GO:0042350">
    <property type="term" value="P:GDP-L-fucose biosynthetic process"/>
    <property type="evidence" value="ECO:0007669"/>
    <property type="project" value="UniProtKB-ARBA"/>
</dbReference>
<dbReference type="InterPro" id="IPR011004">
    <property type="entry name" value="Trimer_LpxA-like_sf"/>
</dbReference>
<dbReference type="PaxDb" id="55529-EKX42899"/>
<proteinExistence type="predicted"/>
<sequence length="603" mass="66696">MEAITMAEPEELAKMQAKGIKDMKFFDAVVITASDEEQVLSNRTDPGDPRALQHAKIYEEQLQWRKQLKSIPSRPHYHVLHDPPGVKIGNGGNRTPSPSDERLTRTVVAGATFVALDFLRDKFSSEFESLRVLLIHAGGYSQRTPQHSVCGKIFAALPAGPFQGCSMLEMCFAMLCDIPGSAPPGVMLKCGDDIIIFDSDVCDFNQPGFTALAHRSTVDIAYTHGVFCLEASEGSQGEGAGTVRCRRYTHKPSHERMRKYGALMNKELEAYTDSTFFFDMPTAKRLLTWWDEHERHVGCEVDAYGDLLQALGPEADEEYIGQHGKGSDLLSETRRSLFQALNGMELNVCKVEKSRFWHIGTIPEMLDHFCGSTSFLVEASGGSVRQEGFAVEIGAHGLGYYSKSLTSCKICSRVHESAELGPRSVVEFCTVGKDVKIGRDCLLSCVALTDGVVIPDGIFLQTVVITLDGRTRYVTQVMRTSDDVKQSGTIEKLLWLGMSMSKVCSVLGIAEDTIHTAQGKPKTFWDARLHPVAESRELSVLYSLSLMYKALGIDTDQPLKDVLPEAVSAHRVSMGECVRCKHAVEQLRYRRMFDDLVEAASEA</sequence>
<dbReference type="HOGENOM" id="CLU_508637_0_0_1"/>
<dbReference type="EMBL" id="JH993014">
    <property type="protein sequence ID" value="EKX42899.1"/>
    <property type="molecule type" value="Genomic_DNA"/>
</dbReference>
<dbReference type="eggNOG" id="ENOG502QRKZ">
    <property type="taxonomic scope" value="Eukaryota"/>
</dbReference>
<organism evidence="5">
    <name type="scientific">Guillardia theta (strain CCMP2712)</name>
    <name type="common">Cryptophyte</name>
    <dbReference type="NCBI Taxonomy" id="905079"/>
    <lineage>
        <taxon>Eukaryota</taxon>
        <taxon>Cryptophyceae</taxon>
        <taxon>Pyrenomonadales</taxon>
        <taxon>Geminigeraceae</taxon>
        <taxon>Guillardia</taxon>
    </lineage>
</organism>